<feature type="region of interest" description="Disordered" evidence="1">
    <location>
        <begin position="23"/>
        <end position="43"/>
    </location>
</feature>
<organism evidence="2 3">
    <name type="scientific">Takifugu flavidus</name>
    <name type="common">sansaifugu</name>
    <dbReference type="NCBI Taxonomy" id="433684"/>
    <lineage>
        <taxon>Eukaryota</taxon>
        <taxon>Metazoa</taxon>
        <taxon>Chordata</taxon>
        <taxon>Craniata</taxon>
        <taxon>Vertebrata</taxon>
        <taxon>Euteleostomi</taxon>
        <taxon>Actinopterygii</taxon>
        <taxon>Neopterygii</taxon>
        <taxon>Teleostei</taxon>
        <taxon>Neoteleostei</taxon>
        <taxon>Acanthomorphata</taxon>
        <taxon>Eupercaria</taxon>
        <taxon>Tetraodontiformes</taxon>
        <taxon>Tetradontoidea</taxon>
        <taxon>Tetraodontidae</taxon>
        <taxon>Takifugu</taxon>
    </lineage>
</organism>
<gene>
    <name evidence="2" type="ORF">D4764_18G0011240</name>
</gene>
<protein>
    <submittedName>
        <fullName evidence="2">Uncharacterized protein</fullName>
    </submittedName>
</protein>
<dbReference type="AlphaFoldDB" id="A0A5C6NU24"/>
<proteinExistence type="predicted"/>
<evidence type="ECO:0000256" key="1">
    <source>
        <dbReference type="SAM" id="MobiDB-lite"/>
    </source>
</evidence>
<dbReference type="Proteomes" id="UP000324091">
    <property type="component" value="Chromosome 18"/>
</dbReference>
<dbReference type="EMBL" id="RHFK02000010">
    <property type="protein sequence ID" value="TWW70318.1"/>
    <property type="molecule type" value="Genomic_DNA"/>
</dbReference>
<name>A0A5C6NU24_9TELE</name>
<feature type="compositionally biased region" description="Polar residues" evidence="1">
    <location>
        <begin position="23"/>
        <end position="34"/>
    </location>
</feature>
<accession>A0A5C6NU24</accession>
<comment type="caution">
    <text evidence="2">The sequence shown here is derived from an EMBL/GenBank/DDBJ whole genome shotgun (WGS) entry which is preliminary data.</text>
</comment>
<evidence type="ECO:0000313" key="2">
    <source>
        <dbReference type="EMBL" id="TWW70318.1"/>
    </source>
</evidence>
<reference evidence="2 3" key="1">
    <citation type="submission" date="2019-04" db="EMBL/GenBank/DDBJ databases">
        <title>Chromosome genome assembly for Takifugu flavidus.</title>
        <authorList>
            <person name="Xiao S."/>
        </authorList>
    </citation>
    <scope>NUCLEOTIDE SEQUENCE [LARGE SCALE GENOMIC DNA]</scope>
    <source>
        <strain evidence="2">HTHZ2018</strain>
        <tissue evidence="2">Muscle</tissue>
    </source>
</reference>
<keyword evidence="3" id="KW-1185">Reference proteome</keyword>
<sequence length="72" mass="8259">MTGTPECRWDLWTRFFWTNTWQQRTGSQTRNPNGKTVGHDHPNPAFCRSSRTRMAFTHSADPALPWGVLLAA</sequence>
<evidence type="ECO:0000313" key="3">
    <source>
        <dbReference type="Proteomes" id="UP000324091"/>
    </source>
</evidence>